<dbReference type="InterPro" id="IPR033485">
    <property type="entry name" value="EMSY-LIKE_plant"/>
</dbReference>
<proteinExistence type="predicted"/>
<evidence type="ECO:0000313" key="3">
    <source>
        <dbReference type="EMBL" id="KAG2325558.1"/>
    </source>
</evidence>
<accession>A0A8X7WBP5</accession>
<reference evidence="3 4" key="1">
    <citation type="submission" date="2020-02" db="EMBL/GenBank/DDBJ databases">
        <authorList>
            <person name="Ma Q."/>
            <person name="Huang Y."/>
            <person name="Song X."/>
            <person name="Pei D."/>
        </authorList>
    </citation>
    <scope>NUCLEOTIDE SEQUENCE [LARGE SCALE GENOMIC DNA]</scope>
    <source>
        <strain evidence="3">Sxm20200214</strain>
        <tissue evidence="3">Leaf</tissue>
    </source>
</reference>
<dbReference type="Pfam" id="PF03735">
    <property type="entry name" value="ENT"/>
    <property type="match status" value="1"/>
</dbReference>
<dbReference type="EMBL" id="JAAMPC010000002">
    <property type="protein sequence ID" value="KAG2325558.1"/>
    <property type="molecule type" value="Genomic_DNA"/>
</dbReference>
<keyword evidence="4" id="KW-1185">Reference proteome</keyword>
<dbReference type="GO" id="GO:0050832">
    <property type="term" value="P:defense response to fungus"/>
    <property type="evidence" value="ECO:0007669"/>
    <property type="project" value="InterPro"/>
</dbReference>
<dbReference type="OrthoDB" id="1063418at2759"/>
<dbReference type="Proteomes" id="UP000886595">
    <property type="component" value="Unassembled WGS sequence"/>
</dbReference>
<evidence type="ECO:0000313" key="4">
    <source>
        <dbReference type="Proteomes" id="UP000886595"/>
    </source>
</evidence>
<dbReference type="InterPro" id="IPR005491">
    <property type="entry name" value="ENT_dom"/>
</dbReference>
<dbReference type="PROSITE" id="PS51138">
    <property type="entry name" value="ENT"/>
    <property type="match status" value="1"/>
</dbReference>
<dbReference type="GO" id="GO:0005634">
    <property type="term" value="C:nucleus"/>
    <property type="evidence" value="ECO:0007669"/>
    <property type="project" value="TreeGrafter"/>
</dbReference>
<comment type="caution">
    <text evidence="3">The sequence shown here is derived from an EMBL/GenBank/DDBJ whole genome shotgun (WGS) entry which is preliminary data.</text>
</comment>
<protein>
    <recommendedName>
        <fullName evidence="2">ENT domain-containing protein</fullName>
    </recommendedName>
</protein>
<dbReference type="PANTHER" id="PTHR33432:SF17">
    <property type="entry name" value="EMSY N TERMINUS (ENT) DOMAIN-CONTAINING PROTEIN"/>
    <property type="match status" value="1"/>
</dbReference>
<evidence type="ECO:0000256" key="1">
    <source>
        <dbReference type="SAM" id="MobiDB-lite"/>
    </source>
</evidence>
<feature type="domain" description="ENT" evidence="2">
    <location>
        <begin position="57"/>
        <end position="145"/>
    </location>
</feature>
<evidence type="ECO:0000259" key="2">
    <source>
        <dbReference type="PROSITE" id="PS51138"/>
    </source>
</evidence>
<feature type="compositionally biased region" description="Basic and acidic residues" evidence="1">
    <location>
        <begin position="28"/>
        <end position="38"/>
    </location>
</feature>
<organism evidence="3 4">
    <name type="scientific">Brassica carinata</name>
    <name type="common">Ethiopian mustard</name>
    <name type="synonym">Abyssinian cabbage</name>
    <dbReference type="NCBI Taxonomy" id="52824"/>
    <lineage>
        <taxon>Eukaryota</taxon>
        <taxon>Viridiplantae</taxon>
        <taxon>Streptophyta</taxon>
        <taxon>Embryophyta</taxon>
        <taxon>Tracheophyta</taxon>
        <taxon>Spermatophyta</taxon>
        <taxon>Magnoliopsida</taxon>
        <taxon>eudicotyledons</taxon>
        <taxon>Gunneridae</taxon>
        <taxon>Pentapetalae</taxon>
        <taxon>rosids</taxon>
        <taxon>malvids</taxon>
        <taxon>Brassicales</taxon>
        <taxon>Brassicaceae</taxon>
        <taxon>Brassiceae</taxon>
        <taxon>Brassica</taxon>
    </lineage>
</organism>
<sequence>MADHKEDPMFIPLTKTSTSEKSLPGSHQELKPELDSKSSSHSSDDEEMIDPIVEESKKQKLNELKRRAFYSVLLAFRADTLMTTGNKRNQIIEKLMNEWSIAQETRVSFEDNIQKNLLAHQQRVNSDVKETKKPLTTRLPTKKPTLFSTHVATTPCSSWGRVNPEALIGRRVCVRMPGEDEFEVLVIKEFNAKDGTHRLATVDPNVMWLDETCSWMDVRKVPAEDIRWRNGEEPGFETPAGSGAGQ</sequence>
<gene>
    <name evidence="3" type="ORF">Bca52824_008286</name>
</gene>
<feature type="region of interest" description="Disordered" evidence="1">
    <location>
        <begin position="1"/>
        <end position="47"/>
    </location>
</feature>
<dbReference type="PANTHER" id="PTHR33432">
    <property type="entry name" value="PROTEIN EMSY-LIKE 4"/>
    <property type="match status" value="1"/>
</dbReference>
<name>A0A8X7WBP5_BRACI</name>
<dbReference type="AlphaFoldDB" id="A0A8X7WBP5"/>